<protein>
    <recommendedName>
        <fullName evidence="4">Cellulose biosynthesis protein BcsS</fullName>
    </recommendedName>
</protein>
<evidence type="ECO:0000256" key="1">
    <source>
        <dbReference type="SAM" id="SignalP"/>
    </source>
</evidence>
<sequence>MVRVLAFVFSLLPAAAQAGAWLREPGHGFFSATTYLLEPGSGGQHYAGIYLEYGLNRRLTFGLDLGRGVSGNTKSIAFLRWPLVGTGRHRVALDLGIGEIAGNPTLRPGLFYGTGFDGPLGSGWLSLETAAERNLRAGCIDYKADLTLGLNRPRHKLLLQLQSGKAAGDPAFLRLVPSVTRDIGKGWQVELGLTREVIGGHASGLKLGLWREF</sequence>
<evidence type="ECO:0000313" key="3">
    <source>
        <dbReference type="Proteomes" id="UP000479043"/>
    </source>
</evidence>
<gene>
    <name evidence="2" type="ORF">GR167_19350</name>
</gene>
<proteinExistence type="predicted"/>
<dbReference type="RefSeq" id="WP_160975384.1">
    <property type="nucleotide sequence ID" value="NZ_WWEN01000011.1"/>
</dbReference>
<name>A0A6L8LVZ8_9RHOB</name>
<organism evidence="2 3">
    <name type="scientific">Thalassovita mangrovi</name>
    <dbReference type="NCBI Taxonomy" id="2692236"/>
    <lineage>
        <taxon>Bacteria</taxon>
        <taxon>Pseudomonadati</taxon>
        <taxon>Pseudomonadota</taxon>
        <taxon>Alphaproteobacteria</taxon>
        <taxon>Rhodobacterales</taxon>
        <taxon>Roseobacteraceae</taxon>
        <taxon>Thalassovita</taxon>
    </lineage>
</organism>
<evidence type="ECO:0008006" key="4">
    <source>
        <dbReference type="Google" id="ProtNLM"/>
    </source>
</evidence>
<feature type="chain" id="PRO_5026828038" description="Cellulose biosynthesis protein BcsS" evidence="1">
    <location>
        <begin position="21"/>
        <end position="213"/>
    </location>
</feature>
<keyword evidence="1" id="KW-0732">Signal</keyword>
<comment type="caution">
    <text evidence="2">The sequence shown here is derived from an EMBL/GenBank/DDBJ whole genome shotgun (WGS) entry which is preliminary data.</text>
</comment>
<keyword evidence="3" id="KW-1185">Reference proteome</keyword>
<dbReference type="Proteomes" id="UP000479043">
    <property type="component" value="Unassembled WGS sequence"/>
</dbReference>
<dbReference type="AlphaFoldDB" id="A0A6L8LVZ8"/>
<evidence type="ECO:0000313" key="2">
    <source>
        <dbReference type="EMBL" id="MYM57482.1"/>
    </source>
</evidence>
<accession>A0A6L8LVZ8</accession>
<feature type="signal peptide" evidence="1">
    <location>
        <begin position="1"/>
        <end position="20"/>
    </location>
</feature>
<reference evidence="2 3" key="1">
    <citation type="submission" date="2020-01" db="EMBL/GenBank/DDBJ databases">
        <authorList>
            <person name="Chen S."/>
        </authorList>
    </citation>
    <scope>NUCLEOTIDE SEQUENCE [LARGE SCALE GENOMIC DNA]</scope>
    <source>
        <strain evidence="2 3">GS-10</strain>
    </source>
</reference>
<dbReference type="EMBL" id="WWEN01000011">
    <property type="protein sequence ID" value="MYM57482.1"/>
    <property type="molecule type" value="Genomic_DNA"/>
</dbReference>